<sequence>MDVEKSKQRPPFRIYINVKHSGLIARKSTYHSTIDKEERKMKKTDNATDNGASSKSKIVPSTSKQVPEAEKKALKAVQSSDKTVKSTVSTKKEMKTDPVKIQGNHFKTATLRPKKENKKETTLKDNKENLAADNNKMAAVKKKSPHFTRSSTKAAKNSVAAVKVSSAELPSTSSSASSSSQPEPVDDATLQTLRLQEETTKLIDLRDTWLNKEKYNELPERIRDEILSVTGMTTLLVTSKFEQFKSLIDDFALQSNNSDVPQRIVADDLYGFWELIYIQVQQLHNKYEKLEKLMQNNWQEEKSKPSSKNKHNNINAKRTRTKKPMKKTIESGKSRFKDFLNKKKEENKQIENKSSSEKASTIENLVAEVIEEGIDVSLNSHSLTTCIETPIAIQNVIRARKSRASSMNISMKMSMSGVGKFDITGTPVSSTPIAKKRIRFEEVD</sequence>
<feature type="compositionally biased region" description="Basic and acidic residues" evidence="2">
    <location>
        <begin position="33"/>
        <end position="46"/>
    </location>
</feature>
<comment type="similarity">
    <text evidence="1">Belongs to the SAPAP family.</text>
</comment>
<keyword evidence="4" id="KW-1185">Reference proteome</keyword>
<protein>
    <recommendedName>
        <fullName evidence="5">Disks large-associated protein 5</fullName>
    </recommendedName>
</protein>
<dbReference type="PANTHER" id="PTHR12353:SF1">
    <property type="entry name" value="DISKS LARGE-ASSOCIATED PROTEIN 5"/>
    <property type="match status" value="1"/>
</dbReference>
<dbReference type="Proteomes" id="UP001461498">
    <property type="component" value="Unassembled WGS sequence"/>
</dbReference>
<evidence type="ECO:0008006" key="5">
    <source>
        <dbReference type="Google" id="ProtNLM"/>
    </source>
</evidence>
<dbReference type="PANTHER" id="PTHR12353">
    <property type="entry name" value="DISKS LARGE-ASSOCIATED PROTEIN DAP SAP90/PSD-95-ASSOCIATED PROTEIN"/>
    <property type="match status" value="1"/>
</dbReference>
<reference evidence="3 4" key="1">
    <citation type="submission" date="2022-12" db="EMBL/GenBank/DDBJ databases">
        <title>Chromosome-level genome assembly of true bugs.</title>
        <authorList>
            <person name="Ma L."/>
            <person name="Li H."/>
        </authorList>
    </citation>
    <scope>NUCLEOTIDE SEQUENCE [LARGE SCALE GENOMIC DNA]</scope>
    <source>
        <strain evidence="3">Lab_2022b</strain>
    </source>
</reference>
<comment type="caution">
    <text evidence="3">The sequence shown here is derived from an EMBL/GenBank/DDBJ whole genome shotgun (WGS) entry which is preliminary data.</text>
</comment>
<gene>
    <name evidence="3" type="ORF">O3M35_006031</name>
</gene>
<feature type="compositionally biased region" description="Polar residues" evidence="2">
    <location>
        <begin position="47"/>
        <end position="65"/>
    </location>
</feature>
<feature type="compositionally biased region" description="Basic residues" evidence="2">
    <location>
        <begin position="305"/>
        <end position="326"/>
    </location>
</feature>
<dbReference type="GO" id="GO:0023052">
    <property type="term" value="P:signaling"/>
    <property type="evidence" value="ECO:0007669"/>
    <property type="project" value="InterPro"/>
</dbReference>
<feature type="compositionally biased region" description="Low complexity" evidence="2">
    <location>
        <begin position="77"/>
        <end position="89"/>
    </location>
</feature>
<organism evidence="3 4">
    <name type="scientific">Rhynocoris fuscipes</name>
    <dbReference type="NCBI Taxonomy" id="488301"/>
    <lineage>
        <taxon>Eukaryota</taxon>
        <taxon>Metazoa</taxon>
        <taxon>Ecdysozoa</taxon>
        <taxon>Arthropoda</taxon>
        <taxon>Hexapoda</taxon>
        <taxon>Insecta</taxon>
        <taxon>Pterygota</taxon>
        <taxon>Neoptera</taxon>
        <taxon>Paraneoptera</taxon>
        <taxon>Hemiptera</taxon>
        <taxon>Heteroptera</taxon>
        <taxon>Panheteroptera</taxon>
        <taxon>Cimicomorpha</taxon>
        <taxon>Reduviidae</taxon>
        <taxon>Harpactorinae</taxon>
        <taxon>Harpactorini</taxon>
        <taxon>Rhynocoris</taxon>
    </lineage>
</organism>
<feature type="compositionally biased region" description="Low complexity" evidence="2">
    <location>
        <begin position="150"/>
        <end position="180"/>
    </location>
</feature>
<dbReference type="AlphaFoldDB" id="A0AAW1DJ43"/>
<name>A0AAW1DJ43_9HEMI</name>
<dbReference type="InterPro" id="IPR005026">
    <property type="entry name" value="SAPAP"/>
</dbReference>
<dbReference type="Pfam" id="PF03359">
    <property type="entry name" value="GKAP"/>
    <property type="match status" value="1"/>
</dbReference>
<evidence type="ECO:0000256" key="2">
    <source>
        <dbReference type="SAM" id="MobiDB-lite"/>
    </source>
</evidence>
<evidence type="ECO:0000313" key="4">
    <source>
        <dbReference type="Proteomes" id="UP001461498"/>
    </source>
</evidence>
<proteinExistence type="inferred from homology"/>
<feature type="region of interest" description="Disordered" evidence="2">
    <location>
        <begin position="298"/>
        <end position="328"/>
    </location>
</feature>
<feature type="region of interest" description="Disordered" evidence="2">
    <location>
        <begin position="29"/>
        <end position="187"/>
    </location>
</feature>
<accession>A0AAW1DJ43</accession>
<evidence type="ECO:0000256" key="1">
    <source>
        <dbReference type="ARBA" id="ARBA00008839"/>
    </source>
</evidence>
<dbReference type="EMBL" id="JAPXFL010000003">
    <property type="protein sequence ID" value="KAK9508485.1"/>
    <property type="molecule type" value="Genomic_DNA"/>
</dbReference>
<feature type="compositionally biased region" description="Basic and acidic residues" evidence="2">
    <location>
        <begin position="113"/>
        <end position="130"/>
    </location>
</feature>
<evidence type="ECO:0000313" key="3">
    <source>
        <dbReference type="EMBL" id="KAK9508485.1"/>
    </source>
</evidence>